<evidence type="ECO:0000313" key="3">
    <source>
        <dbReference type="Proteomes" id="UP000232587"/>
    </source>
</evidence>
<dbReference type="AlphaFoldDB" id="A0A2N0HL92"/>
<evidence type="ECO:0000256" key="1">
    <source>
        <dbReference type="SAM" id="MobiDB-lite"/>
    </source>
</evidence>
<dbReference type="EMBL" id="PHUF01000003">
    <property type="protein sequence ID" value="PKB19658.1"/>
    <property type="molecule type" value="Genomic_DNA"/>
</dbReference>
<protein>
    <recommendedName>
        <fullName evidence="4">Tail tube GTA-gp10-like protein</fullName>
    </recommendedName>
</protein>
<feature type="region of interest" description="Disordered" evidence="1">
    <location>
        <begin position="97"/>
        <end position="117"/>
    </location>
</feature>
<dbReference type="RefSeq" id="WP_100867105.1">
    <property type="nucleotide sequence ID" value="NZ_PHUF01000003.1"/>
</dbReference>
<sequence>MSAAHTVVLDAGDHGPLKLVFKFGTLRKAERELGRSLTSAMAEGNIGFDELSAIFWAALQPSLLITRDGSDDLIDAIGVVEVTRAVMEGVSAAFGKGEHDKADDAAAGEAKAAKKAR</sequence>
<evidence type="ECO:0000313" key="2">
    <source>
        <dbReference type="EMBL" id="PKB19658.1"/>
    </source>
</evidence>
<name>A0A2N0HL92_9SPHN</name>
<accession>A0A2N0HL92</accession>
<gene>
    <name evidence="2" type="ORF">B0I00_1898</name>
</gene>
<comment type="caution">
    <text evidence="2">The sequence shown here is derived from an EMBL/GenBank/DDBJ whole genome shotgun (WGS) entry which is preliminary data.</text>
</comment>
<dbReference type="Proteomes" id="UP000232587">
    <property type="component" value="Unassembled WGS sequence"/>
</dbReference>
<keyword evidence="3" id="KW-1185">Reference proteome</keyword>
<reference evidence="2 3" key="1">
    <citation type="submission" date="2017-11" db="EMBL/GenBank/DDBJ databases">
        <title>Genomic Encyclopedia of Type Strains, Phase III (KMG-III): the genomes of soil and plant-associated and newly described type strains.</title>
        <authorList>
            <person name="Whitman W."/>
        </authorList>
    </citation>
    <scope>NUCLEOTIDE SEQUENCE [LARGE SCALE GENOMIC DNA]</scope>
    <source>
        <strain evidence="2 3">CGMCC 1.12274</strain>
    </source>
</reference>
<evidence type="ECO:0008006" key="4">
    <source>
        <dbReference type="Google" id="ProtNLM"/>
    </source>
</evidence>
<organism evidence="2 3">
    <name type="scientific">Novosphingobium kunmingense</name>
    <dbReference type="NCBI Taxonomy" id="1211806"/>
    <lineage>
        <taxon>Bacteria</taxon>
        <taxon>Pseudomonadati</taxon>
        <taxon>Pseudomonadota</taxon>
        <taxon>Alphaproteobacteria</taxon>
        <taxon>Sphingomonadales</taxon>
        <taxon>Sphingomonadaceae</taxon>
        <taxon>Novosphingobium</taxon>
    </lineage>
</organism>
<proteinExistence type="predicted"/>